<dbReference type="Pfam" id="PF18895">
    <property type="entry name" value="T4SS_pilin"/>
    <property type="match status" value="1"/>
</dbReference>
<reference evidence="3" key="1">
    <citation type="submission" date="2017-09" db="EMBL/GenBank/DDBJ databases">
        <title>Depth-based differentiation of microbial function through sediment-hosted aquifers and enrichment of novel symbionts in the deep terrestrial subsurface.</title>
        <authorList>
            <person name="Probst A.J."/>
            <person name="Ladd B."/>
            <person name="Jarett J.K."/>
            <person name="Geller-Mcgrath D.E."/>
            <person name="Sieber C.M.K."/>
            <person name="Emerson J.B."/>
            <person name="Anantharaman K."/>
            <person name="Thomas B.C."/>
            <person name="Malmstrom R."/>
            <person name="Stieglmeier M."/>
            <person name="Klingl A."/>
            <person name="Woyke T."/>
            <person name="Ryan C.M."/>
            <person name="Banfield J.F."/>
        </authorList>
    </citation>
    <scope>NUCLEOTIDE SEQUENCE [LARGE SCALE GENOMIC DNA]</scope>
</reference>
<dbReference type="EMBL" id="PFLI01000137">
    <property type="protein sequence ID" value="PIY71841.1"/>
    <property type="molecule type" value="Genomic_DNA"/>
</dbReference>
<dbReference type="AlphaFoldDB" id="A0A2M7QIS1"/>
<keyword evidence="1" id="KW-0812">Transmembrane</keyword>
<keyword evidence="1" id="KW-0472">Membrane</keyword>
<name>A0A2M7QIS1_9BACT</name>
<organism evidence="2 3">
    <name type="scientific">Candidatus Roizmanbacteria bacterium CG_4_10_14_0_8_um_filter_33_9</name>
    <dbReference type="NCBI Taxonomy" id="1974826"/>
    <lineage>
        <taxon>Bacteria</taxon>
        <taxon>Candidatus Roizmaniibacteriota</taxon>
    </lineage>
</organism>
<keyword evidence="1" id="KW-1133">Transmembrane helix</keyword>
<accession>A0A2M7QIS1</accession>
<evidence type="ECO:0000313" key="2">
    <source>
        <dbReference type="EMBL" id="PIY71841.1"/>
    </source>
</evidence>
<sequence>MILLASLFGQVNAQSLQNWDTGDPATSCVVDDVPTLKCFEVVFGNILVMASSLIGLVLFIMFIIGSFNYITSLGNPEKIKKAQGTLKYAVVGLVLFVSAFLILKIIDIIFLGGQNKIFQFTIGQ</sequence>
<proteinExistence type="predicted"/>
<gene>
    <name evidence="2" type="ORF">COY87_04075</name>
</gene>
<dbReference type="InterPro" id="IPR043993">
    <property type="entry name" value="T4SS_pilin"/>
</dbReference>
<evidence type="ECO:0000313" key="3">
    <source>
        <dbReference type="Proteomes" id="UP000229401"/>
    </source>
</evidence>
<protein>
    <submittedName>
        <fullName evidence="2">Uncharacterized protein</fullName>
    </submittedName>
</protein>
<comment type="caution">
    <text evidence="2">The sequence shown here is derived from an EMBL/GenBank/DDBJ whole genome shotgun (WGS) entry which is preliminary data.</text>
</comment>
<feature type="transmembrane region" description="Helical" evidence="1">
    <location>
        <begin position="88"/>
        <end position="111"/>
    </location>
</feature>
<feature type="transmembrane region" description="Helical" evidence="1">
    <location>
        <begin position="42"/>
        <end position="67"/>
    </location>
</feature>
<evidence type="ECO:0000256" key="1">
    <source>
        <dbReference type="SAM" id="Phobius"/>
    </source>
</evidence>
<dbReference type="Proteomes" id="UP000229401">
    <property type="component" value="Unassembled WGS sequence"/>
</dbReference>